<proteinExistence type="predicted"/>
<sequence>MPFLESVKLCNFKSNLASKESFLLDCVMEIPEAPLFTHYEPSVSDVRLIDKSTVELLKGQLDEIRDVIERHNNDKSGIQLILDRNEKLPELQAFYRTILNRFRHVSFKTILRISYELDALIDTAINNNSVLDDSLFNLNTFTHDEYNKISRLRSAPPENIYDSSLARELDLQLNSLSFFVVKLHLTQKIYIKDIQKKLMHNGEELSVDNIICPYTRRKISVSSTLNTQYQAEKFLAIYLALAKLSNPSQEDESEEIRDFLNNRTPGGRDAYLQKAERILIRYLVSPKQYLFSPSQQQFLNDIGAAEARRQMSHSIDLRFKKLSLRYSHLWKNEKPFKENVLAVLMDYNKQNSCFPQLNLFITGHWNRHHNRPVARAIAQLKNGDVSKILSELEIEITKHPGFNRQGSLMRRLDFILYQEFISNKSEMLLQAEDPSNSGESLLRMGQIH</sequence>
<protein>
    <submittedName>
        <fullName evidence="2">DUF5617 domain-containing protein</fullName>
    </submittedName>
</protein>
<dbReference type="InterPro" id="IPR041234">
    <property type="entry name" value="RavJ-like_C"/>
</dbReference>
<dbReference type="EMBL" id="CP119078">
    <property type="protein sequence ID" value="WED41965.1"/>
    <property type="molecule type" value="Genomic_DNA"/>
</dbReference>
<keyword evidence="3" id="KW-1185">Reference proteome</keyword>
<accession>A0ABY8AR17</accession>
<name>A0ABY8AR17_9GAMM</name>
<evidence type="ECO:0000313" key="3">
    <source>
        <dbReference type="Proteomes" id="UP001222087"/>
    </source>
</evidence>
<evidence type="ECO:0000259" key="1">
    <source>
        <dbReference type="Pfam" id="PF18493"/>
    </source>
</evidence>
<feature type="domain" description="RavJ-like C-terminal" evidence="1">
    <location>
        <begin position="326"/>
        <end position="415"/>
    </location>
</feature>
<dbReference type="Pfam" id="PF18493">
    <property type="entry name" value="DUF5617"/>
    <property type="match status" value="1"/>
</dbReference>
<dbReference type="RefSeq" id="WP_275087789.1">
    <property type="nucleotide sequence ID" value="NZ_CP119078.1"/>
</dbReference>
<evidence type="ECO:0000313" key="2">
    <source>
        <dbReference type="EMBL" id="WED41965.1"/>
    </source>
</evidence>
<reference evidence="2 3" key="1">
    <citation type="submission" date="2023-02" db="EMBL/GenBank/DDBJ databases">
        <title>Genome Sequence of L. cardiaca H63T.</title>
        <authorList>
            <person name="Lopez A.E."/>
            <person name="Cianciotto N.P."/>
        </authorList>
    </citation>
    <scope>NUCLEOTIDE SEQUENCE [LARGE SCALE GENOMIC DNA]</scope>
    <source>
        <strain evidence="2 3">H63</strain>
    </source>
</reference>
<dbReference type="Proteomes" id="UP001222087">
    <property type="component" value="Chromosome"/>
</dbReference>
<organism evidence="2 3">
    <name type="scientific">Legionella cardiaca</name>
    <dbReference type="NCBI Taxonomy" id="1071983"/>
    <lineage>
        <taxon>Bacteria</taxon>
        <taxon>Pseudomonadati</taxon>
        <taxon>Pseudomonadota</taxon>
        <taxon>Gammaproteobacteria</taxon>
        <taxon>Legionellales</taxon>
        <taxon>Legionellaceae</taxon>
        <taxon>Legionella</taxon>
    </lineage>
</organism>
<gene>
    <name evidence="2" type="ORF">PXX05_08450</name>
</gene>